<dbReference type="PANTHER" id="PTHR30289:SF1">
    <property type="entry name" value="PEBP (PHOSPHATIDYLETHANOLAMINE-BINDING PROTEIN) FAMILY PROTEIN"/>
    <property type="match status" value="1"/>
</dbReference>
<dbReference type="EMBL" id="RJMB01000008">
    <property type="protein sequence ID" value="RNL84991.1"/>
    <property type="molecule type" value="Genomic_DNA"/>
</dbReference>
<sequence length="201" mass="21238">MFPVASIPPAGPRHSAGIGSARVRTRRRSAVTGGAAVLLATITGCASLSSGVGSEMSNDINVNSTMMQEGRPLPDTFTCEEGVSPPLEWSGLPDEDEVSSLAVIMDDPSKARVYWVIYGMDPQIPQIRQDSVPQPGRQGRNTAGEAAYDPPCPEEGEEREYRFTVYALGSELNLPEGASLEDSLEGIAARAVARGSLTTTG</sequence>
<proteinExistence type="inferred from homology"/>
<dbReference type="InterPro" id="IPR036610">
    <property type="entry name" value="PEBP-like_sf"/>
</dbReference>
<dbReference type="CDD" id="cd00865">
    <property type="entry name" value="PEBP_bact_arch"/>
    <property type="match status" value="1"/>
</dbReference>
<dbReference type="Pfam" id="PF01161">
    <property type="entry name" value="PBP"/>
    <property type="match status" value="1"/>
</dbReference>
<dbReference type="RefSeq" id="WP_123201040.1">
    <property type="nucleotide sequence ID" value="NZ_RJMB01000008.1"/>
</dbReference>
<dbReference type="OrthoDB" id="9797506at2"/>
<accession>A0A3N0EAV3</accession>
<keyword evidence="4" id="KW-1185">Reference proteome</keyword>
<comment type="similarity">
    <text evidence="1">Belongs to the UPF0098 family.</text>
</comment>
<evidence type="ECO:0000313" key="3">
    <source>
        <dbReference type="EMBL" id="RNL84991.1"/>
    </source>
</evidence>
<gene>
    <name evidence="3" type="ORF">EFW17_09870</name>
</gene>
<evidence type="ECO:0000313" key="4">
    <source>
        <dbReference type="Proteomes" id="UP000269198"/>
    </source>
</evidence>
<dbReference type="Proteomes" id="UP000269198">
    <property type="component" value="Unassembled WGS sequence"/>
</dbReference>
<dbReference type="PANTHER" id="PTHR30289">
    <property type="entry name" value="UNCHARACTERIZED PROTEIN YBCL-RELATED"/>
    <property type="match status" value="1"/>
</dbReference>
<evidence type="ECO:0000256" key="2">
    <source>
        <dbReference type="SAM" id="MobiDB-lite"/>
    </source>
</evidence>
<dbReference type="AlphaFoldDB" id="A0A3N0EAV3"/>
<evidence type="ECO:0000256" key="1">
    <source>
        <dbReference type="ARBA" id="ARBA00007120"/>
    </source>
</evidence>
<feature type="region of interest" description="Disordered" evidence="2">
    <location>
        <begin position="126"/>
        <end position="158"/>
    </location>
</feature>
<reference evidence="3 4" key="1">
    <citation type="submission" date="2018-11" db="EMBL/GenBank/DDBJ databases">
        <title>The genome draft of YIM 96095.</title>
        <authorList>
            <person name="Tang S.-K."/>
            <person name="Chunyu W.-X."/>
            <person name="Feng Y.-Z."/>
        </authorList>
    </citation>
    <scope>NUCLEOTIDE SEQUENCE [LARGE SCALE GENOMIC DNA]</scope>
    <source>
        <strain evidence="3 4">YIM 96095</strain>
    </source>
</reference>
<dbReference type="SUPFAM" id="SSF49777">
    <property type="entry name" value="PEBP-like"/>
    <property type="match status" value="1"/>
</dbReference>
<dbReference type="Gene3D" id="3.90.280.10">
    <property type="entry name" value="PEBP-like"/>
    <property type="match status" value="1"/>
</dbReference>
<comment type="caution">
    <text evidence="3">The sequence shown here is derived from an EMBL/GenBank/DDBJ whole genome shotgun (WGS) entry which is preliminary data.</text>
</comment>
<dbReference type="InterPro" id="IPR008914">
    <property type="entry name" value="PEBP"/>
</dbReference>
<dbReference type="InterPro" id="IPR005247">
    <property type="entry name" value="YbhB_YbcL/LppC-like"/>
</dbReference>
<name>A0A3N0EAV3_9ACTN</name>
<feature type="region of interest" description="Disordered" evidence="2">
    <location>
        <begin position="1"/>
        <end position="25"/>
    </location>
</feature>
<protein>
    <submittedName>
        <fullName evidence="3">YbhB/YbcL family Raf kinase inhibitor-like protein</fullName>
    </submittedName>
</protein>
<organism evidence="3 4">
    <name type="scientific">Halostreptopolyspora alba</name>
    <dbReference type="NCBI Taxonomy" id="2487137"/>
    <lineage>
        <taxon>Bacteria</taxon>
        <taxon>Bacillati</taxon>
        <taxon>Actinomycetota</taxon>
        <taxon>Actinomycetes</taxon>
        <taxon>Streptosporangiales</taxon>
        <taxon>Nocardiopsidaceae</taxon>
        <taxon>Halostreptopolyspora</taxon>
    </lineage>
</organism>